<protein>
    <submittedName>
        <fullName evidence="1">Uncharacterized protein</fullName>
    </submittedName>
</protein>
<evidence type="ECO:0000313" key="1">
    <source>
        <dbReference type="EMBL" id="KKL46881.1"/>
    </source>
</evidence>
<feature type="non-terminal residue" evidence="1">
    <location>
        <position position="1"/>
    </location>
</feature>
<name>A0A0F9CZJ3_9ZZZZ</name>
<gene>
    <name evidence="1" type="ORF">LCGC14_2341110</name>
</gene>
<reference evidence="1" key="1">
    <citation type="journal article" date="2015" name="Nature">
        <title>Complex archaea that bridge the gap between prokaryotes and eukaryotes.</title>
        <authorList>
            <person name="Spang A."/>
            <person name="Saw J.H."/>
            <person name="Jorgensen S.L."/>
            <person name="Zaremba-Niedzwiedzka K."/>
            <person name="Martijn J."/>
            <person name="Lind A.E."/>
            <person name="van Eijk R."/>
            <person name="Schleper C."/>
            <person name="Guy L."/>
            <person name="Ettema T.J."/>
        </authorList>
    </citation>
    <scope>NUCLEOTIDE SEQUENCE</scope>
</reference>
<dbReference type="EMBL" id="LAZR01033871">
    <property type="protein sequence ID" value="KKL46881.1"/>
    <property type="molecule type" value="Genomic_DNA"/>
</dbReference>
<sequence length="319" mass="35865">RLKQAVFFIPPVQDLIRMAVREVFSPTIRERFQLDEDFPPEFQETAKQQGVSEEWAKNYWAAHWVLPSVTQGFAMLHRKVISADELDLLLRAQDVMPFWRDKITQVAFNPLTRVDLRRMHKLELLDSEQLQLRYEDLGFNADNAALMVQFTESFNAEDPADVALELEGLTRGTILGMFDDGVLTEAETDTALTDLGISQPAVALFITQRKLERERRTRTGLIENIVRLVGGGHINLDAGLDGLAGLGLTATEIAIATQRILSKRKSRDRLPTPVQLNKMLAADIINAEQWDTAMVGLNFSDESIARISKLTATGFTEAE</sequence>
<comment type="caution">
    <text evidence="1">The sequence shown here is derived from an EMBL/GenBank/DDBJ whole genome shotgun (WGS) entry which is preliminary data.</text>
</comment>
<accession>A0A0F9CZJ3</accession>
<dbReference type="AlphaFoldDB" id="A0A0F9CZJ3"/>
<organism evidence="1">
    <name type="scientific">marine sediment metagenome</name>
    <dbReference type="NCBI Taxonomy" id="412755"/>
    <lineage>
        <taxon>unclassified sequences</taxon>
        <taxon>metagenomes</taxon>
        <taxon>ecological metagenomes</taxon>
    </lineage>
</organism>
<proteinExistence type="predicted"/>